<gene>
    <name evidence="1" type="ORF">KK062_29175</name>
</gene>
<evidence type="ECO:0000313" key="1">
    <source>
        <dbReference type="EMBL" id="MBT1712351.1"/>
    </source>
</evidence>
<dbReference type="EMBL" id="JAHESE010000061">
    <property type="protein sequence ID" value="MBT1712351.1"/>
    <property type="molecule type" value="Genomic_DNA"/>
</dbReference>
<keyword evidence="2" id="KW-1185">Reference proteome</keyword>
<comment type="caution">
    <text evidence="1">The sequence shown here is derived from an EMBL/GenBank/DDBJ whole genome shotgun (WGS) entry which is preliminary data.</text>
</comment>
<proteinExistence type="predicted"/>
<protein>
    <submittedName>
        <fullName evidence="1">Uncharacterized protein</fullName>
    </submittedName>
</protein>
<name>A0AAP2E3H5_9BACT</name>
<dbReference type="Proteomes" id="UP001319080">
    <property type="component" value="Unassembled WGS sequence"/>
</dbReference>
<dbReference type="RefSeq" id="WP_254087916.1">
    <property type="nucleotide sequence ID" value="NZ_JAHESE010000061.1"/>
</dbReference>
<evidence type="ECO:0000313" key="2">
    <source>
        <dbReference type="Proteomes" id="UP001319080"/>
    </source>
</evidence>
<organism evidence="1 2">
    <name type="scientific">Dawidia cretensis</name>
    <dbReference type="NCBI Taxonomy" id="2782350"/>
    <lineage>
        <taxon>Bacteria</taxon>
        <taxon>Pseudomonadati</taxon>
        <taxon>Bacteroidota</taxon>
        <taxon>Cytophagia</taxon>
        <taxon>Cytophagales</taxon>
        <taxon>Chryseotaleaceae</taxon>
        <taxon>Dawidia</taxon>
    </lineage>
</organism>
<accession>A0AAP2E3H5</accession>
<dbReference type="AlphaFoldDB" id="A0AAP2E3H5"/>
<reference evidence="1 2" key="1">
    <citation type="submission" date="2021-05" db="EMBL/GenBank/DDBJ databases">
        <title>A Polyphasic approach of four new species of the genus Ohtaekwangia: Ohtaekwangia histidinii sp. nov., Ohtaekwangia cretensis sp. nov., Ohtaekwangia indiensis sp. nov., Ohtaekwangia reichenbachii sp. nov. from diverse environment.</title>
        <authorList>
            <person name="Octaviana S."/>
        </authorList>
    </citation>
    <scope>NUCLEOTIDE SEQUENCE [LARGE SCALE GENOMIC DNA]</scope>
    <source>
        <strain evidence="1 2">PWU5</strain>
    </source>
</reference>
<sequence length="131" mass="14390">MNMQTHAQPNTSSFASRFLLLMMVAGVMDIDSGYHDYKVLHRIEVLFQAARHVAQSPVIAITEGIPGNAGAKDRPIDFYEGCPGAVLFSLQNTGRVNPRGFYSVHVETASFNIPHQNSDEDEAFVLPLDVA</sequence>